<evidence type="ECO:0000256" key="1">
    <source>
        <dbReference type="SAM" id="Phobius"/>
    </source>
</evidence>
<feature type="transmembrane region" description="Helical" evidence="1">
    <location>
        <begin position="72"/>
        <end position="92"/>
    </location>
</feature>
<accession>B0MD35</accession>
<gene>
    <name evidence="2" type="ORF">ANACAC_01478</name>
</gene>
<sequence>MEIFTWLNLLSNYHILILHRRKGNEFMSQDTSTIKQLKARQNALLHGILLMSVLLLADTYLRTRSYILIDGIWDNTFIIVAAFTLIFLEMIIKGAFDLSDPVWTVLAGAVGIGSIAAFVSQIYLIFFSKDSFFLITESISSNGFFLICSVLGMLVAAAYFIKRKCFLR</sequence>
<feature type="transmembrane region" description="Helical" evidence="1">
    <location>
        <begin position="104"/>
        <end position="127"/>
    </location>
</feature>
<dbReference type="AlphaFoldDB" id="B0MD35"/>
<dbReference type="Proteomes" id="UP000004935">
    <property type="component" value="Unassembled WGS sequence"/>
</dbReference>
<reference evidence="2" key="2">
    <citation type="submission" date="2013-11" db="EMBL/GenBank/DDBJ databases">
        <title>Draft genome sequence of Anaerostipes caccae (DSM 14662).</title>
        <authorList>
            <person name="Sudarsanam P."/>
            <person name="Ley R."/>
            <person name="Guruge J."/>
            <person name="Turnbaugh P.J."/>
            <person name="Mahowald M."/>
            <person name="Liep D."/>
            <person name="Gordon J."/>
        </authorList>
    </citation>
    <scope>NUCLEOTIDE SEQUENCE</scope>
    <source>
        <strain evidence="2">DSM 14662</strain>
    </source>
</reference>
<feature type="transmembrane region" description="Helical" evidence="1">
    <location>
        <begin position="139"/>
        <end position="161"/>
    </location>
</feature>
<reference evidence="2" key="1">
    <citation type="submission" date="2007-11" db="EMBL/GenBank/DDBJ databases">
        <authorList>
            <person name="Fulton L."/>
            <person name="Clifton S."/>
            <person name="Fulton B."/>
            <person name="Xu J."/>
            <person name="Minx P."/>
            <person name="Pepin K.H."/>
            <person name="Johnson M."/>
            <person name="Thiruvilangam P."/>
            <person name="Bhonagiri V."/>
            <person name="Nash W.E."/>
            <person name="Mardis E.R."/>
            <person name="Wilson R.K."/>
        </authorList>
    </citation>
    <scope>NUCLEOTIDE SEQUENCE [LARGE SCALE GENOMIC DNA]</scope>
    <source>
        <strain evidence="2">DSM 14662</strain>
    </source>
</reference>
<organism evidence="2 3">
    <name type="scientific">Anaerostipes caccae (strain DSM 14662 / CCUG 47493 / JCM 13470 / NCIMB 13811 / L1-92)</name>
    <dbReference type="NCBI Taxonomy" id="411490"/>
    <lineage>
        <taxon>Bacteria</taxon>
        <taxon>Bacillati</taxon>
        <taxon>Bacillota</taxon>
        <taxon>Clostridia</taxon>
        <taxon>Lachnospirales</taxon>
        <taxon>Lachnospiraceae</taxon>
        <taxon>Anaerostipes</taxon>
    </lineage>
</organism>
<feature type="transmembrane region" description="Helical" evidence="1">
    <location>
        <begin position="43"/>
        <end position="60"/>
    </location>
</feature>
<proteinExistence type="predicted"/>
<keyword evidence="3" id="KW-1185">Reference proteome</keyword>
<comment type="caution">
    <text evidence="2">The sequence shown here is derived from an EMBL/GenBank/DDBJ whole genome shotgun (WGS) entry which is preliminary data.</text>
</comment>
<keyword evidence="1" id="KW-0812">Transmembrane</keyword>
<dbReference type="HOGENOM" id="CLU_1583145_0_0_9"/>
<dbReference type="eggNOG" id="ENOG503430Z">
    <property type="taxonomic scope" value="Bacteria"/>
</dbReference>
<evidence type="ECO:0000313" key="2">
    <source>
        <dbReference type="EMBL" id="EDR97855.1"/>
    </source>
</evidence>
<keyword evidence="1" id="KW-1133">Transmembrane helix</keyword>
<evidence type="ECO:0000313" key="3">
    <source>
        <dbReference type="Proteomes" id="UP000004935"/>
    </source>
</evidence>
<dbReference type="STRING" id="411490.ANACAC_01478"/>
<name>B0MD35_ANACD</name>
<dbReference type="EMBL" id="ABAX03000012">
    <property type="protein sequence ID" value="EDR97855.1"/>
    <property type="molecule type" value="Genomic_DNA"/>
</dbReference>
<protein>
    <submittedName>
        <fullName evidence="2">Uncharacterized protein</fullName>
    </submittedName>
</protein>
<keyword evidence="1" id="KW-0472">Membrane</keyword>